<dbReference type="Proteomes" id="UP000681720">
    <property type="component" value="Unassembled WGS sequence"/>
</dbReference>
<dbReference type="Pfam" id="PF00082">
    <property type="entry name" value="Peptidase_S8"/>
    <property type="match status" value="1"/>
</dbReference>
<feature type="region of interest" description="Disordered" evidence="13">
    <location>
        <begin position="299"/>
        <end position="324"/>
    </location>
</feature>
<dbReference type="Pfam" id="PF04676">
    <property type="entry name" value="CwfJ_C_2"/>
    <property type="match status" value="1"/>
</dbReference>
<proteinExistence type="inferred from homology"/>
<feature type="compositionally biased region" description="Basic and acidic residues" evidence="13">
    <location>
        <begin position="299"/>
        <end position="309"/>
    </location>
</feature>
<evidence type="ECO:0000259" key="14">
    <source>
        <dbReference type="PROSITE" id="PS51829"/>
    </source>
</evidence>
<evidence type="ECO:0000256" key="1">
    <source>
        <dbReference type="ARBA" id="ARBA00005325"/>
    </source>
</evidence>
<dbReference type="GO" id="GO:0000139">
    <property type="term" value="C:Golgi membrane"/>
    <property type="evidence" value="ECO:0007669"/>
    <property type="project" value="TreeGrafter"/>
</dbReference>
<dbReference type="InterPro" id="IPR002884">
    <property type="entry name" value="P_dom"/>
</dbReference>
<gene>
    <name evidence="15" type="ORF">GIL414_LOCUS1760</name>
</gene>
<feature type="active site" description="Charge relay system" evidence="11 12">
    <location>
        <position position="702"/>
    </location>
</feature>
<accession>A0A8S2JL89</accession>
<evidence type="ECO:0000256" key="10">
    <source>
        <dbReference type="ARBA" id="ARBA00023180"/>
    </source>
</evidence>
<keyword evidence="3 12" id="KW-0645">Protease</keyword>
<dbReference type="GO" id="GO:0004252">
    <property type="term" value="F:serine-type endopeptidase activity"/>
    <property type="evidence" value="ECO:0007669"/>
    <property type="project" value="UniProtKB-UniRule"/>
</dbReference>
<evidence type="ECO:0000313" key="16">
    <source>
        <dbReference type="Proteomes" id="UP000681720"/>
    </source>
</evidence>
<dbReference type="EMBL" id="CAJOBJ010000305">
    <property type="protein sequence ID" value="CAF3813173.1"/>
    <property type="molecule type" value="Genomic_DNA"/>
</dbReference>
<dbReference type="PROSITE" id="PS51892">
    <property type="entry name" value="SUBTILASE"/>
    <property type="match status" value="1"/>
</dbReference>
<evidence type="ECO:0000256" key="2">
    <source>
        <dbReference type="ARBA" id="ARBA00006795"/>
    </source>
</evidence>
<comment type="similarity">
    <text evidence="2">Belongs to the CWF19 family.</text>
</comment>
<dbReference type="PANTHER" id="PTHR42884:SF23">
    <property type="entry name" value="FURIN-LIKE PROTEASE 2"/>
    <property type="match status" value="1"/>
</dbReference>
<evidence type="ECO:0000256" key="7">
    <source>
        <dbReference type="ARBA" id="ARBA00022825"/>
    </source>
</evidence>
<feature type="compositionally biased region" description="Basic residues" evidence="13">
    <location>
        <begin position="1"/>
        <end position="18"/>
    </location>
</feature>
<evidence type="ECO:0000256" key="13">
    <source>
        <dbReference type="SAM" id="MobiDB-lite"/>
    </source>
</evidence>
<evidence type="ECO:0000313" key="15">
    <source>
        <dbReference type="EMBL" id="CAF3813173.1"/>
    </source>
</evidence>
<dbReference type="InterPro" id="IPR006767">
    <property type="entry name" value="Cwf19-like_C_dom-2"/>
</dbReference>
<protein>
    <recommendedName>
        <fullName evidence="14">P/Homo B domain-containing protein</fullName>
    </recommendedName>
</protein>
<dbReference type="InterPro" id="IPR023827">
    <property type="entry name" value="Peptidase_S8_Asp-AS"/>
</dbReference>
<reference evidence="15" key="1">
    <citation type="submission" date="2021-02" db="EMBL/GenBank/DDBJ databases">
        <authorList>
            <person name="Nowell W R."/>
        </authorList>
    </citation>
    <scope>NUCLEOTIDE SEQUENCE</scope>
</reference>
<feature type="compositionally biased region" description="Basic residues" evidence="13">
    <location>
        <begin position="203"/>
        <end position="216"/>
    </location>
</feature>
<comment type="similarity">
    <text evidence="1">Belongs to the peptidase S8 family. Furin subfamily.</text>
</comment>
<dbReference type="Pfam" id="PF04677">
    <property type="entry name" value="CwfJ_C_1"/>
    <property type="match status" value="1"/>
</dbReference>
<evidence type="ECO:0000256" key="8">
    <source>
        <dbReference type="ARBA" id="ARBA00023145"/>
    </source>
</evidence>
<keyword evidence="7 12" id="KW-0720">Serine protease</keyword>
<dbReference type="InterPro" id="IPR015500">
    <property type="entry name" value="Peptidase_S8_subtilisin-rel"/>
</dbReference>
<keyword evidence="6 12" id="KW-0378">Hydrolase</keyword>
<dbReference type="CDD" id="cd04059">
    <property type="entry name" value="Peptidases_S8_Protein_convertases_Kexins_Furin-like"/>
    <property type="match status" value="1"/>
</dbReference>
<feature type="domain" description="P/Homo B" evidence="14">
    <location>
        <begin position="1003"/>
        <end position="1070"/>
    </location>
</feature>
<dbReference type="PANTHER" id="PTHR42884">
    <property type="entry name" value="PROPROTEIN CONVERTASE SUBTILISIN/KEXIN-RELATED"/>
    <property type="match status" value="1"/>
</dbReference>
<comment type="caution">
    <text evidence="15">The sequence shown here is derived from an EMBL/GenBank/DDBJ whole genome shotgun (WGS) entry which is preliminary data.</text>
</comment>
<dbReference type="InterPro" id="IPR036265">
    <property type="entry name" value="HIT-like_sf"/>
</dbReference>
<dbReference type="SUPFAM" id="SSF49785">
    <property type="entry name" value="Galactose-binding domain-like"/>
    <property type="match status" value="1"/>
</dbReference>
<dbReference type="InterPro" id="IPR023828">
    <property type="entry name" value="Peptidase_S8_Ser-AS"/>
</dbReference>
<evidence type="ECO:0000256" key="9">
    <source>
        <dbReference type="ARBA" id="ARBA00023157"/>
    </source>
</evidence>
<sequence length="1070" mass="120437">MGKSSKKKDHKHKKHHRSASSSSNSSKDEGQWQEIVRGDNINDALGGAVMKGPTMPTPADLEQIEKEKSVPVTFALEPFDFDSIGSYRREDKQAIKKAQSLVEMEVIMNERELNPSLRKQSVPIKEPKTSKVGDAGLEWHQRAFERCKQQAKEEQRPLNEIVSARYGSMEKLMALINDAEDLHHHSSSKKKFLHPNEKGDRHDRHHHHHHHRHHHSEKQSWKRATDDDEQKSIPKKQARTDEQEETITVDDEPKHNEEDDELISEENLLELRKQLIRAELAGDDEMTELLRNEIKNIDNLRGKPQHDSTGEQQQQQQSESNDPKILVLTTIDRYGVEKPVHSAYEQRHQNQYGQVLKRDRRKMKKEMRKMRDNDKDPEREGLSLTDLVEMERHSTTNTMPVLPSNRSNQSITADRQIIASTRHLSGWSRIQALAEQKKRQKTFEQCWLCIENLSKSYIFGLLDQWFLCAPPQESLVEGHCFIVPIQHTSSRFHLDDDVLSELDTLKQQLTDLFRKNYDQVPIFLETFKNPRLLPHMYIECIPIPIEQANLVPMYFRKALLESESMWSTNKKLIELNNRRSRTLKSVLPKGLPYFCVEFPVDKSKNENLYGYAHMIEERGQFPLYFGREILGGLMELDNPLLWMRPSSKESEDIVEKKFNSYSISSIEENEGQLNTPANHDINVIPAWLAGYSGKGVTISIIDDGLDHKHPELIDRYQPQLSYDLNDLNDTEHDPSPRTYDSSNNHGTRCAGASSGKANNGICGVGVAYNSNIAGIRLLDGRITTLLEARALTLFAVNTSIKSASWGPTDDGTKMEAPGALVNAALDYGVTHGRHGKGILFVWASGNGGTAGDDCGADGYVSHPNVISIGSINHLGKTTYFGEFCPSTMAVAYTGGRHARSIREPFISVGVVAADVGGKCTTKFFGTSGAAPVAAGGLALVLEANPELSYRDVMHIIAETARIPNLSETDDWIINGAGFHVSDKFGFGVLDVGQMIGLAQNWTNVNPRYDCYHEYKGSSLPLGIGATVEIYIDVDKCENVTSLEHVQANVSFTFHRRGDIKITLISPSGTP</sequence>
<dbReference type="PROSITE" id="PS00138">
    <property type="entry name" value="SUBTILASE_SER"/>
    <property type="match status" value="1"/>
</dbReference>
<dbReference type="SUPFAM" id="SSF54197">
    <property type="entry name" value="HIT-like"/>
    <property type="match status" value="1"/>
</dbReference>
<dbReference type="Gene3D" id="3.30.428.10">
    <property type="entry name" value="HIT-like"/>
    <property type="match status" value="1"/>
</dbReference>
<dbReference type="Pfam" id="PF01483">
    <property type="entry name" value="P_proprotein"/>
    <property type="match status" value="1"/>
</dbReference>
<dbReference type="SUPFAM" id="SSF52743">
    <property type="entry name" value="Subtilisin-like"/>
    <property type="match status" value="1"/>
</dbReference>
<feature type="region of interest" description="Disordered" evidence="13">
    <location>
        <begin position="1"/>
        <end position="58"/>
    </location>
</feature>
<feature type="active site" description="Charge relay system" evidence="11 12">
    <location>
        <position position="927"/>
    </location>
</feature>
<evidence type="ECO:0000256" key="12">
    <source>
        <dbReference type="PROSITE-ProRule" id="PRU01240"/>
    </source>
</evidence>
<dbReference type="InterPro" id="IPR006768">
    <property type="entry name" value="Cwf19-like_C_dom-1"/>
</dbReference>
<dbReference type="InterPro" id="IPR036852">
    <property type="entry name" value="Peptidase_S8/S53_dom_sf"/>
</dbReference>
<evidence type="ECO:0000256" key="3">
    <source>
        <dbReference type="ARBA" id="ARBA00022670"/>
    </source>
</evidence>
<dbReference type="PROSITE" id="PS00136">
    <property type="entry name" value="SUBTILASE_ASP"/>
    <property type="match status" value="1"/>
</dbReference>
<keyword evidence="8" id="KW-0865">Zymogen</keyword>
<keyword evidence="9" id="KW-1015">Disulfide bond</keyword>
<dbReference type="PROSITE" id="PS51829">
    <property type="entry name" value="P_HOMO_B"/>
    <property type="match status" value="1"/>
</dbReference>
<evidence type="ECO:0000256" key="4">
    <source>
        <dbReference type="ARBA" id="ARBA00022685"/>
    </source>
</evidence>
<dbReference type="FunFam" id="3.40.50.200:FF:000021">
    <property type="entry name" value="Proprotein convertase subtilisin/kexin type 5a"/>
    <property type="match status" value="1"/>
</dbReference>
<dbReference type="AlphaFoldDB" id="A0A8S2JL89"/>
<evidence type="ECO:0000256" key="6">
    <source>
        <dbReference type="ARBA" id="ARBA00022801"/>
    </source>
</evidence>
<name>A0A8S2JL89_9BILA</name>
<dbReference type="InterPro" id="IPR008979">
    <property type="entry name" value="Galactose-bd-like_sf"/>
</dbReference>
<feature type="active site" description="Charge relay system" evidence="11 12">
    <location>
        <position position="745"/>
    </location>
</feature>
<keyword evidence="5" id="KW-0732">Signal</keyword>
<organism evidence="15 16">
    <name type="scientific">Rotaria magnacalcarata</name>
    <dbReference type="NCBI Taxonomy" id="392030"/>
    <lineage>
        <taxon>Eukaryota</taxon>
        <taxon>Metazoa</taxon>
        <taxon>Spiralia</taxon>
        <taxon>Gnathifera</taxon>
        <taxon>Rotifera</taxon>
        <taxon>Eurotatoria</taxon>
        <taxon>Bdelloidea</taxon>
        <taxon>Philodinida</taxon>
        <taxon>Philodinidae</taxon>
        <taxon>Rotaria</taxon>
    </lineage>
</organism>
<evidence type="ECO:0000256" key="11">
    <source>
        <dbReference type="PIRSR" id="PIRSR615500-1"/>
    </source>
</evidence>
<dbReference type="Gene3D" id="3.40.50.200">
    <property type="entry name" value="Peptidase S8/S53 domain"/>
    <property type="match status" value="1"/>
</dbReference>
<dbReference type="Gene3D" id="2.60.120.260">
    <property type="entry name" value="Galactose-binding domain-like"/>
    <property type="match status" value="1"/>
</dbReference>
<dbReference type="InterPro" id="IPR000209">
    <property type="entry name" value="Peptidase_S8/S53_dom"/>
</dbReference>
<feature type="region of interest" description="Disordered" evidence="13">
    <location>
        <begin position="182"/>
        <end position="263"/>
    </location>
</feature>
<keyword evidence="10" id="KW-0325">Glycoprotein</keyword>
<dbReference type="PRINTS" id="PR00723">
    <property type="entry name" value="SUBTILISIN"/>
</dbReference>
<dbReference type="GO" id="GO:0016485">
    <property type="term" value="P:protein processing"/>
    <property type="evidence" value="ECO:0007669"/>
    <property type="project" value="TreeGrafter"/>
</dbReference>
<feature type="region of interest" description="Disordered" evidence="13">
    <location>
        <begin position="727"/>
        <end position="748"/>
    </location>
</feature>
<evidence type="ECO:0000256" key="5">
    <source>
        <dbReference type="ARBA" id="ARBA00022729"/>
    </source>
</evidence>
<dbReference type="InterPro" id="IPR034182">
    <property type="entry name" value="Kexin/furin"/>
</dbReference>
<feature type="non-terminal residue" evidence="15">
    <location>
        <position position="1070"/>
    </location>
</feature>
<keyword evidence="4" id="KW-0165">Cleavage on pair of basic residues</keyword>
<dbReference type="GO" id="GO:0005802">
    <property type="term" value="C:trans-Golgi network"/>
    <property type="evidence" value="ECO:0007669"/>
    <property type="project" value="TreeGrafter"/>
</dbReference>